<dbReference type="Proteomes" id="UP000789706">
    <property type="component" value="Unassembled WGS sequence"/>
</dbReference>
<dbReference type="AlphaFoldDB" id="A0A9N9H8X7"/>
<proteinExistence type="predicted"/>
<dbReference type="OrthoDB" id="2411400at2759"/>
<organism evidence="1 2">
    <name type="scientific">Diversispora eburnea</name>
    <dbReference type="NCBI Taxonomy" id="1213867"/>
    <lineage>
        <taxon>Eukaryota</taxon>
        <taxon>Fungi</taxon>
        <taxon>Fungi incertae sedis</taxon>
        <taxon>Mucoromycota</taxon>
        <taxon>Glomeromycotina</taxon>
        <taxon>Glomeromycetes</taxon>
        <taxon>Diversisporales</taxon>
        <taxon>Diversisporaceae</taxon>
        <taxon>Diversispora</taxon>
    </lineage>
</organism>
<evidence type="ECO:0000313" key="1">
    <source>
        <dbReference type="EMBL" id="CAG8655894.1"/>
    </source>
</evidence>
<keyword evidence="2" id="KW-1185">Reference proteome</keyword>
<dbReference type="EMBL" id="CAJVPK010007341">
    <property type="protein sequence ID" value="CAG8655894.1"/>
    <property type="molecule type" value="Genomic_DNA"/>
</dbReference>
<gene>
    <name evidence="1" type="ORF">DEBURN_LOCUS11598</name>
</gene>
<comment type="caution">
    <text evidence="1">The sequence shown here is derived from an EMBL/GenBank/DDBJ whole genome shotgun (WGS) entry which is preliminary data.</text>
</comment>
<evidence type="ECO:0000313" key="2">
    <source>
        <dbReference type="Proteomes" id="UP000789706"/>
    </source>
</evidence>
<sequence length="44" mass="5052">SNIKHTNFEVVTTSRNLTPEEAEILKLNSECSVVDTIVLKHFYM</sequence>
<name>A0A9N9H8X7_9GLOM</name>
<feature type="non-terminal residue" evidence="1">
    <location>
        <position position="1"/>
    </location>
</feature>
<reference evidence="1" key="1">
    <citation type="submission" date="2021-06" db="EMBL/GenBank/DDBJ databases">
        <authorList>
            <person name="Kallberg Y."/>
            <person name="Tangrot J."/>
            <person name="Rosling A."/>
        </authorList>
    </citation>
    <scope>NUCLEOTIDE SEQUENCE</scope>
    <source>
        <strain evidence="1">AZ414A</strain>
    </source>
</reference>
<accession>A0A9N9H8X7</accession>
<protein>
    <submittedName>
        <fullName evidence="1">5647_t:CDS:1</fullName>
    </submittedName>
</protein>